<protein>
    <submittedName>
        <fullName evidence="1">Uncharacterized protein</fullName>
    </submittedName>
</protein>
<gene>
    <name evidence="1" type="ORF">KI387_006939</name>
</gene>
<feature type="non-terminal residue" evidence="1">
    <location>
        <position position="1"/>
    </location>
</feature>
<keyword evidence="2" id="KW-1185">Reference proteome</keyword>
<sequence>FDRDEWNGLYPFGIVFSSGYDPLVALGRMRVNLTDVVEAPLRKGPEVSCDL</sequence>
<proteinExistence type="predicted"/>
<dbReference type="Proteomes" id="UP000824469">
    <property type="component" value="Unassembled WGS sequence"/>
</dbReference>
<evidence type="ECO:0000313" key="2">
    <source>
        <dbReference type="Proteomes" id="UP000824469"/>
    </source>
</evidence>
<accession>A0AA38GQ08</accession>
<comment type="caution">
    <text evidence="1">The sequence shown here is derived from an EMBL/GenBank/DDBJ whole genome shotgun (WGS) entry which is preliminary data.</text>
</comment>
<name>A0AA38GQ08_TAXCH</name>
<evidence type="ECO:0000313" key="1">
    <source>
        <dbReference type="EMBL" id="KAH9326761.1"/>
    </source>
</evidence>
<feature type="non-terminal residue" evidence="1">
    <location>
        <position position="51"/>
    </location>
</feature>
<organism evidence="1 2">
    <name type="scientific">Taxus chinensis</name>
    <name type="common">Chinese yew</name>
    <name type="synonym">Taxus wallichiana var. chinensis</name>
    <dbReference type="NCBI Taxonomy" id="29808"/>
    <lineage>
        <taxon>Eukaryota</taxon>
        <taxon>Viridiplantae</taxon>
        <taxon>Streptophyta</taxon>
        <taxon>Embryophyta</taxon>
        <taxon>Tracheophyta</taxon>
        <taxon>Spermatophyta</taxon>
        <taxon>Pinopsida</taxon>
        <taxon>Pinidae</taxon>
        <taxon>Conifers II</taxon>
        <taxon>Cupressales</taxon>
        <taxon>Taxaceae</taxon>
        <taxon>Taxus</taxon>
    </lineage>
</organism>
<dbReference type="EMBL" id="JAHRHJ020000002">
    <property type="protein sequence ID" value="KAH9326761.1"/>
    <property type="molecule type" value="Genomic_DNA"/>
</dbReference>
<dbReference type="AlphaFoldDB" id="A0AA38GQ08"/>
<reference evidence="1 2" key="1">
    <citation type="journal article" date="2021" name="Nat. Plants">
        <title>The Taxus genome provides insights into paclitaxel biosynthesis.</title>
        <authorList>
            <person name="Xiong X."/>
            <person name="Gou J."/>
            <person name="Liao Q."/>
            <person name="Li Y."/>
            <person name="Zhou Q."/>
            <person name="Bi G."/>
            <person name="Li C."/>
            <person name="Du R."/>
            <person name="Wang X."/>
            <person name="Sun T."/>
            <person name="Guo L."/>
            <person name="Liang H."/>
            <person name="Lu P."/>
            <person name="Wu Y."/>
            <person name="Zhang Z."/>
            <person name="Ro D.K."/>
            <person name="Shang Y."/>
            <person name="Huang S."/>
            <person name="Yan J."/>
        </authorList>
    </citation>
    <scope>NUCLEOTIDE SEQUENCE [LARGE SCALE GENOMIC DNA]</scope>
    <source>
        <strain evidence="1">Ta-2019</strain>
    </source>
</reference>